<comment type="caution">
    <text evidence="1">The sequence shown here is derived from an EMBL/GenBank/DDBJ whole genome shotgun (WGS) entry which is preliminary data.</text>
</comment>
<sequence length="124" mass="14916">MIYGSEVWEMTQIDRGKINATEMDFLRRSCRVFKLEHIKNTEIINRTGKDKSTVEEIEKRHLIWYGHRKRINPQRWPNQAINWNLPGKKTSQESYREGLEGQRPVAFRMRETAKAVERTRYIHT</sequence>
<organism evidence="1 2">
    <name type="scientific">Ignelater luminosus</name>
    <name type="common">Cucubano</name>
    <name type="synonym">Pyrophorus luminosus</name>
    <dbReference type="NCBI Taxonomy" id="2038154"/>
    <lineage>
        <taxon>Eukaryota</taxon>
        <taxon>Metazoa</taxon>
        <taxon>Ecdysozoa</taxon>
        <taxon>Arthropoda</taxon>
        <taxon>Hexapoda</taxon>
        <taxon>Insecta</taxon>
        <taxon>Pterygota</taxon>
        <taxon>Neoptera</taxon>
        <taxon>Endopterygota</taxon>
        <taxon>Coleoptera</taxon>
        <taxon>Polyphaga</taxon>
        <taxon>Elateriformia</taxon>
        <taxon>Elateroidea</taxon>
        <taxon>Elateridae</taxon>
        <taxon>Agrypninae</taxon>
        <taxon>Pyrophorini</taxon>
        <taxon>Ignelater</taxon>
    </lineage>
</organism>
<dbReference type="AlphaFoldDB" id="A0A8K0G3A7"/>
<reference evidence="1" key="1">
    <citation type="submission" date="2019-08" db="EMBL/GenBank/DDBJ databases">
        <title>The genome of the North American firefly Photinus pyralis.</title>
        <authorList>
            <consortium name="Photinus pyralis genome working group"/>
            <person name="Fallon T.R."/>
            <person name="Sander Lower S.E."/>
            <person name="Weng J.-K."/>
        </authorList>
    </citation>
    <scope>NUCLEOTIDE SEQUENCE</scope>
    <source>
        <strain evidence="1">TRF0915ILg1</strain>
        <tissue evidence="1">Whole body</tissue>
    </source>
</reference>
<protein>
    <submittedName>
        <fullName evidence="1">Uncharacterized protein</fullName>
    </submittedName>
</protein>
<dbReference type="EMBL" id="VTPC01057261">
    <property type="protein sequence ID" value="KAF2890160.1"/>
    <property type="molecule type" value="Genomic_DNA"/>
</dbReference>
<dbReference type="OrthoDB" id="6765465at2759"/>
<proteinExistence type="predicted"/>
<keyword evidence="2" id="KW-1185">Reference proteome</keyword>
<dbReference type="Proteomes" id="UP000801492">
    <property type="component" value="Unassembled WGS sequence"/>
</dbReference>
<name>A0A8K0G3A7_IGNLU</name>
<evidence type="ECO:0000313" key="1">
    <source>
        <dbReference type="EMBL" id="KAF2890160.1"/>
    </source>
</evidence>
<evidence type="ECO:0000313" key="2">
    <source>
        <dbReference type="Proteomes" id="UP000801492"/>
    </source>
</evidence>
<gene>
    <name evidence="1" type="ORF">ILUMI_16013</name>
</gene>
<accession>A0A8K0G3A7</accession>